<evidence type="ECO:0000259" key="2">
    <source>
        <dbReference type="Pfam" id="PF08862"/>
    </source>
</evidence>
<dbReference type="KEGG" id="cts:Ctha_2640"/>
<proteinExistence type="predicted"/>
<reference evidence="3 4" key="1">
    <citation type="submission" date="2008-06" db="EMBL/GenBank/DDBJ databases">
        <title>Complete sequence of Chloroherpeton thalassium ATCC 35110.</title>
        <authorList>
            <consortium name="US DOE Joint Genome Institute"/>
            <person name="Lucas S."/>
            <person name="Copeland A."/>
            <person name="Lapidus A."/>
            <person name="Glavina del Rio T."/>
            <person name="Dalin E."/>
            <person name="Tice H."/>
            <person name="Bruce D."/>
            <person name="Goodwin L."/>
            <person name="Pitluck S."/>
            <person name="Schmutz J."/>
            <person name="Larimer F."/>
            <person name="Land M."/>
            <person name="Hauser L."/>
            <person name="Kyrpides N."/>
            <person name="Mikhailova N."/>
            <person name="Liu Z."/>
            <person name="Li T."/>
            <person name="Zhao F."/>
            <person name="Overmann J."/>
            <person name="Bryant D.A."/>
            <person name="Richardson P."/>
        </authorList>
    </citation>
    <scope>NUCLEOTIDE SEQUENCE [LARGE SCALE GENOMIC DNA]</scope>
    <source>
        <strain evidence="4">ATCC 35110 / GB-78</strain>
    </source>
</reference>
<evidence type="ECO:0000313" key="4">
    <source>
        <dbReference type="Proteomes" id="UP000001208"/>
    </source>
</evidence>
<dbReference type="InterPro" id="IPR014961">
    <property type="entry name" value="DUF1829"/>
</dbReference>
<dbReference type="eggNOG" id="ENOG502ZAE6">
    <property type="taxonomic scope" value="Bacteria"/>
</dbReference>
<evidence type="ECO:0000313" key="3">
    <source>
        <dbReference type="EMBL" id="ACF15089.1"/>
    </source>
</evidence>
<dbReference type="EMBL" id="CP001100">
    <property type="protein sequence ID" value="ACF15089.1"/>
    <property type="molecule type" value="Genomic_DNA"/>
</dbReference>
<feature type="domain" description="DUF1829" evidence="2">
    <location>
        <begin position="160"/>
        <end position="246"/>
    </location>
</feature>
<dbReference type="STRING" id="517418.Ctha_2640"/>
<dbReference type="AlphaFoldDB" id="B3QYC3"/>
<dbReference type="HOGENOM" id="CLU_091320_1_0_10"/>
<dbReference type="RefSeq" id="WP_012501171.1">
    <property type="nucleotide sequence ID" value="NC_011026.1"/>
</dbReference>
<dbReference type="Pfam" id="PF08861">
    <property type="entry name" value="DUF1828"/>
    <property type="match status" value="1"/>
</dbReference>
<dbReference type="Proteomes" id="UP000001208">
    <property type="component" value="Chromosome"/>
</dbReference>
<feature type="domain" description="DUF1828" evidence="1">
    <location>
        <begin position="34"/>
        <end position="122"/>
    </location>
</feature>
<accession>B3QYC3</accession>
<dbReference type="Pfam" id="PF08862">
    <property type="entry name" value="DUF1829"/>
    <property type="match status" value="1"/>
</dbReference>
<sequence length="255" mass="29400">MKNEIDNLLNQYFNWLKDRTMLREMNGEWMEITTPFLDRHNDRLQIYAKKINGSYLITDDSYTIEDLSLSGCALDSKKRQDLLKTVLNGFGVALEHNALTVKASAQNFARSQHNLIQAMLAVNDMFYLAKPSVESLFFEDVADWLDSHDVRYTPRVKFTGKSGYDYLFDFVIPKSKKCPERIVQAINAPNKNSTQAFIFSWHDTKENRAPNAQAYAVLNDEEKNLAQTAIDALKNYDVTPVSWRERESIIELLAK</sequence>
<dbReference type="OrthoDB" id="1321863at2"/>
<organism evidence="3 4">
    <name type="scientific">Chloroherpeton thalassium (strain ATCC 35110 / GB-78)</name>
    <dbReference type="NCBI Taxonomy" id="517418"/>
    <lineage>
        <taxon>Bacteria</taxon>
        <taxon>Pseudomonadati</taxon>
        <taxon>Chlorobiota</taxon>
        <taxon>Chlorobiia</taxon>
        <taxon>Chlorobiales</taxon>
        <taxon>Chloroherpetonaceae</taxon>
        <taxon>Chloroherpeton</taxon>
    </lineage>
</organism>
<dbReference type="InterPro" id="IPR014960">
    <property type="entry name" value="DUF1828"/>
</dbReference>
<evidence type="ECO:0000259" key="1">
    <source>
        <dbReference type="Pfam" id="PF08861"/>
    </source>
</evidence>
<name>B3QYC3_CHLT3</name>
<evidence type="ECO:0008006" key="5">
    <source>
        <dbReference type="Google" id="ProtNLM"/>
    </source>
</evidence>
<protein>
    <recommendedName>
        <fullName evidence="5">Lj965 prophage protein</fullName>
    </recommendedName>
</protein>
<keyword evidence="4" id="KW-1185">Reference proteome</keyword>
<gene>
    <name evidence="3" type="ordered locus">Ctha_2640</name>
</gene>